<evidence type="ECO:0000256" key="4">
    <source>
        <dbReference type="ARBA" id="ARBA00022840"/>
    </source>
</evidence>
<keyword evidence="7 9" id="KW-0472">Membrane</keyword>
<dbReference type="InterPro" id="IPR036640">
    <property type="entry name" value="ABC1_TM_sf"/>
</dbReference>
<accession>H5UXQ1</accession>
<dbReference type="RefSeq" id="WP_002463399.1">
    <property type="nucleotide sequence ID" value="NZ_BAFF01000001.1"/>
</dbReference>
<dbReference type="SUPFAM" id="SSF52540">
    <property type="entry name" value="P-loop containing nucleoside triphosphate hydrolases"/>
    <property type="match status" value="1"/>
</dbReference>
<dbReference type="SMART" id="SM00382">
    <property type="entry name" value="AAA"/>
    <property type="match status" value="1"/>
</dbReference>
<feature type="transmembrane region" description="Helical" evidence="9">
    <location>
        <begin position="166"/>
        <end position="187"/>
    </location>
</feature>
<dbReference type="SUPFAM" id="SSF90123">
    <property type="entry name" value="ABC transporter transmembrane region"/>
    <property type="match status" value="1"/>
</dbReference>
<dbReference type="Proteomes" id="UP000010297">
    <property type="component" value="Unassembled WGS sequence"/>
</dbReference>
<dbReference type="InterPro" id="IPR011527">
    <property type="entry name" value="ABC1_TM_dom"/>
</dbReference>
<feature type="transmembrane region" description="Helical" evidence="9">
    <location>
        <begin position="290"/>
        <end position="323"/>
    </location>
</feature>
<keyword evidence="3" id="KW-0547">Nucleotide-binding</keyword>
<dbReference type="InterPro" id="IPR003593">
    <property type="entry name" value="AAA+_ATPase"/>
</dbReference>
<dbReference type="InterPro" id="IPR039421">
    <property type="entry name" value="Type_1_exporter"/>
</dbReference>
<evidence type="ECO:0000256" key="9">
    <source>
        <dbReference type="SAM" id="Phobius"/>
    </source>
</evidence>
<keyword evidence="14" id="KW-1185">Reference proteome</keyword>
<comment type="caution">
    <text evidence="13">The sequence shown here is derived from an EMBL/GenBank/DDBJ whole genome shotgun (WGS) entry which is preliminary data.</text>
</comment>
<evidence type="ECO:0000256" key="6">
    <source>
        <dbReference type="ARBA" id="ARBA00022989"/>
    </source>
</evidence>
<dbReference type="PROSITE" id="PS50929">
    <property type="entry name" value="ABC_TM1F"/>
    <property type="match status" value="1"/>
</dbReference>
<name>H5UXQ1_ATLHE</name>
<organism evidence="13 14">
    <name type="scientific">Atlantibacter hermannii NBRC 105704</name>
    <dbReference type="NCBI Taxonomy" id="1115512"/>
    <lineage>
        <taxon>Bacteria</taxon>
        <taxon>Pseudomonadati</taxon>
        <taxon>Pseudomonadota</taxon>
        <taxon>Gammaproteobacteria</taxon>
        <taxon>Enterobacterales</taxon>
        <taxon>Enterobacteriaceae</taxon>
        <taxon>Atlantibacter</taxon>
    </lineage>
</organism>
<dbReference type="PROSITE" id="PS00211">
    <property type="entry name" value="ABC_TRANSPORTER_1"/>
    <property type="match status" value="1"/>
</dbReference>
<reference evidence="13 14" key="1">
    <citation type="submission" date="2012-02" db="EMBL/GenBank/DDBJ databases">
        <title>Whole genome shotgun sequence of Escherichia hermannii NBRC 105704.</title>
        <authorList>
            <person name="Yoshida I."/>
            <person name="Hosoyama A."/>
            <person name="Tsuchikane K."/>
            <person name="Katsumata H."/>
            <person name="Yamazaki S."/>
            <person name="Fujita N."/>
        </authorList>
    </citation>
    <scope>NUCLEOTIDE SEQUENCE [LARGE SCALE GENOMIC DNA]</scope>
    <source>
        <strain evidence="13 14">NBRC 105704</strain>
    </source>
</reference>
<dbReference type="GO" id="GO:0016887">
    <property type="term" value="F:ATP hydrolysis activity"/>
    <property type="evidence" value="ECO:0007669"/>
    <property type="project" value="InterPro"/>
</dbReference>
<evidence type="ECO:0000259" key="11">
    <source>
        <dbReference type="PROSITE" id="PS50929"/>
    </source>
</evidence>
<feature type="transmembrane region" description="Helical" evidence="9">
    <location>
        <begin position="207"/>
        <end position="225"/>
    </location>
</feature>
<evidence type="ECO:0000256" key="3">
    <source>
        <dbReference type="ARBA" id="ARBA00022741"/>
    </source>
</evidence>
<evidence type="ECO:0000256" key="2">
    <source>
        <dbReference type="ARBA" id="ARBA00022692"/>
    </source>
</evidence>
<dbReference type="Gene3D" id="3.90.70.10">
    <property type="entry name" value="Cysteine proteinases"/>
    <property type="match status" value="1"/>
</dbReference>
<dbReference type="InterPro" id="IPR027417">
    <property type="entry name" value="P-loop_NTPase"/>
</dbReference>
<dbReference type="InterPro" id="IPR017871">
    <property type="entry name" value="ABC_transporter-like_CS"/>
</dbReference>
<dbReference type="GeneID" id="92829324"/>
<comment type="subcellular location">
    <subcellularLocation>
        <location evidence="1">Cell membrane</location>
        <topology evidence="1">Multi-pass membrane protein</topology>
    </subcellularLocation>
</comment>
<evidence type="ECO:0000256" key="5">
    <source>
        <dbReference type="ARBA" id="ARBA00022927"/>
    </source>
</evidence>
<dbReference type="InterPro" id="IPR003439">
    <property type="entry name" value="ABC_transporter-like_ATP-bd"/>
</dbReference>
<feature type="transmembrane region" description="Helical" evidence="9">
    <location>
        <begin position="389"/>
        <end position="410"/>
    </location>
</feature>
<evidence type="ECO:0000313" key="14">
    <source>
        <dbReference type="Proteomes" id="UP000010297"/>
    </source>
</evidence>
<keyword evidence="6 9" id="KW-1133">Transmembrane helix</keyword>
<dbReference type="GO" id="GO:0005886">
    <property type="term" value="C:plasma membrane"/>
    <property type="evidence" value="ECO:0007669"/>
    <property type="project" value="UniProtKB-SubCell"/>
</dbReference>
<dbReference type="EMBL" id="BAFF01000001">
    <property type="protein sequence ID" value="GAB50682.1"/>
    <property type="molecule type" value="Genomic_DNA"/>
</dbReference>
<dbReference type="GO" id="GO:0005524">
    <property type="term" value="F:ATP binding"/>
    <property type="evidence" value="ECO:0007669"/>
    <property type="project" value="UniProtKB-KW"/>
</dbReference>
<sequence>MKTIIPEMVYQGETHECGLACIAMLAETQHLNVTLPELRETFPASEHGTSLVTLCSILEALSVPVYPVAFSFDELDALPLPAILHYGASHYVLLAYRRGNYVCVMNPAIGEQILPLAALKSQISGYALVLDNSAPKVLSPKMATPSQRSKRLQSLSLAETARIPGIYGLMLFSLLVSLTLFVMPGMINMAMNQFFSSTSVSSFDWPLFLLIFIGSSALAVVLRIVTERLVKRFVILRSTMGFSHLLDNNLRFFDKRSPGDIFSRFAAWQMGLARKAELDNGLRTDWIIALIALGVMCAISPLLAAISGVGVTLMGAVSVWAIYRDRFYTQQLQTKSAEQNDFILESIQGFSCIKSAGLESQRKKEFARYTWTLFTWIQKQRIYEQYKGAIYQFIGSAEMVLFMALALPLLREGTIGMGAFFAYSFIRQIFTSNVTKIFWSIIQKNQLHIIDTRAQDLFSLDEETPPQPVLDVPSFTHEAIFRHIDFRYDRDKVLHQLSFSLKQGRRMAIVGESGAGKTTLLRILVGLMPPSAGEISLDGKTVTSRQLAALAFLQSQEDILFHASVQDNITLFDDRLDEAKHKRIRDALEGLQLDEVVSQLPGGLNALVRESHVALSVGQRQRLLLARAMYSNKPIMVLDEPTASLDSATAFHVMQALTDHCRATGKTLITVTHSEALLPLFDDVWRLKNGTLEAVTDLLAWSDETCANREVGVCN</sequence>
<gene>
    <name evidence="13" type="ORF">EH105704_01_06940</name>
</gene>
<dbReference type="GO" id="GO:0043213">
    <property type="term" value="P:bacteriocin transport"/>
    <property type="evidence" value="ECO:0007669"/>
    <property type="project" value="UniProtKB-KW"/>
</dbReference>
<evidence type="ECO:0000313" key="13">
    <source>
        <dbReference type="EMBL" id="GAB50682.1"/>
    </source>
</evidence>
<dbReference type="GO" id="GO:0008233">
    <property type="term" value="F:peptidase activity"/>
    <property type="evidence" value="ECO:0007669"/>
    <property type="project" value="InterPro"/>
</dbReference>
<dbReference type="Gene3D" id="1.20.1560.10">
    <property type="entry name" value="ABC transporter type 1, transmembrane domain"/>
    <property type="match status" value="1"/>
</dbReference>
<dbReference type="CDD" id="cd03228">
    <property type="entry name" value="ABCC_MRP_Like"/>
    <property type="match status" value="1"/>
</dbReference>
<feature type="domain" description="Peptidase C39" evidence="12">
    <location>
        <begin position="11"/>
        <end position="130"/>
    </location>
</feature>
<feature type="domain" description="ABC transmembrane type-1" evidence="11">
    <location>
        <begin position="168"/>
        <end position="446"/>
    </location>
</feature>
<feature type="domain" description="ABC transporter" evidence="10">
    <location>
        <begin position="475"/>
        <end position="714"/>
    </location>
</feature>
<keyword evidence="8" id="KW-0080">Bacteriocin transport</keyword>
<protein>
    <submittedName>
        <fullName evidence="13">Putative ABC transporter permease/ATP-binding protein</fullName>
    </submittedName>
</protein>
<dbReference type="GO" id="GO:0034040">
    <property type="term" value="F:ATPase-coupled lipid transmembrane transporter activity"/>
    <property type="evidence" value="ECO:0007669"/>
    <property type="project" value="TreeGrafter"/>
</dbReference>
<dbReference type="Gene3D" id="3.40.50.300">
    <property type="entry name" value="P-loop containing nucleotide triphosphate hydrolases"/>
    <property type="match status" value="1"/>
</dbReference>
<dbReference type="PROSITE" id="PS50893">
    <property type="entry name" value="ABC_TRANSPORTER_2"/>
    <property type="match status" value="1"/>
</dbReference>
<evidence type="ECO:0000256" key="8">
    <source>
        <dbReference type="ARBA" id="ARBA00043264"/>
    </source>
</evidence>
<keyword evidence="4 13" id="KW-0067">ATP-binding</keyword>
<evidence type="ECO:0000259" key="10">
    <source>
        <dbReference type="PROSITE" id="PS50893"/>
    </source>
</evidence>
<dbReference type="PROSITE" id="PS50990">
    <property type="entry name" value="PEPTIDASE_C39"/>
    <property type="match status" value="1"/>
</dbReference>
<dbReference type="Pfam" id="PF03412">
    <property type="entry name" value="Peptidase_C39"/>
    <property type="match status" value="1"/>
</dbReference>
<dbReference type="PANTHER" id="PTHR24221">
    <property type="entry name" value="ATP-BINDING CASSETTE SUB-FAMILY B"/>
    <property type="match status" value="1"/>
</dbReference>
<dbReference type="AlphaFoldDB" id="H5UXQ1"/>
<evidence type="ECO:0000256" key="1">
    <source>
        <dbReference type="ARBA" id="ARBA00004651"/>
    </source>
</evidence>
<keyword evidence="5" id="KW-0813">Transport</keyword>
<keyword evidence="2 9" id="KW-0812">Transmembrane</keyword>
<dbReference type="InterPro" id="IPR005074">
    <property type="entry name" value="Peptidase_C39"/>
</dbReference>
<dbReference type="GO" id="GO:0015031">
    <property type="term" value="P:protein transport"/>
    <property type="evidence" value="ECO:0007669"/>
    <property type="project" value="UniProtKB-KW"/>
</dbReference>
<dbReference type="GO" id="GO:0140359">
    <property type="term" value="F:ABC-type transporter activity"/>
    <property type="evidence" value="ECO:0007669"/>
    <property type="project" value="InterPro"/>
</dbReference>
<dbReference type="Pfam" id="PF00664">
    <property type="entry name" value="ABC_membrane"/>
    <property type="match status" value="1"/>
</dbReference>
<dbReference type="GO" id="GO:0006508">
    <property type="term" value="P:proteolysis"/>
    <property type="evidence" value="ECO:0007669"/>
    <property type="project" value="InterPro"/>
</dbReference>
<dbReference type="Pfam" id="PF00005">
    <property type="entry name" value="ABC_tran"/>
    <property type="match status" value="1"/>
</dbReference>
<evidence type="ECO:0000256" key="7">
    <source>
        <dbReference type="ARBA" id="ARBA00023136"/>
    </source>
</evidence>
<evidence type="ECO:0000259" key="12">
    <source>
        <dbReference type="PROSITE" id="PS50990"/>
    </source>
</evidence>
<keyword evidence="5" id="KW-0653">Protein transport</keyword>
<dbReference type="PANTHER" id="PTHR24221:SF654">
    <property type="entry name" value="ATP-BINDING CASSETTE SUB-FAMILY B MEMBER 6"/>
    <property type="match status" value="1"/>
</dbReference>
<proteinExistence type="predicted"/>
<dbReference type="eggNOG" id="COG2274">
    <property type="taxonomic scope" value="Bacteria"/>
</dbReference>